<dbReference type="GO" id="GO:0008897">
    <property type="term" value="F:holo-[acyl-carrier-protein] synthase activity"/>
    <property type="evidence" value="ECO:0007669"/>
    <property type="project" value="UniProtKB-EC"/>
</dbReference>
<protein>
    <recommendedName>
        <fullName evidence="1">holo-[acyl-carrier-protein] synthase</fullName>
        <ecNumber evidence="1">2.7.8.7</ecNumber>
    </recommendedName>
</protein>
<dbReference type="OrthoDB" id="26719at2759"/>
<dbReference type="AlphaFoldDB" id="A0A6A6GT21"/>
<dbReference type="Proteomes" id="UP000800092">
    <property type="component" value="Unassembled WGS sequence"/>
</dbReference>
<dbReference type="GO" id="GO:0000287">
    <property type="term" value="F:magnesium ion binding"/>
    <property type="evidence" value="ECO:0007669"/>
    <property type="project" value="InterPro"/>
</dbReference>
<dbReference type="EC" id="2.7.8.7" evidence="1"/>
<dbReference type="PANTHER" id="PTHR12215">
    <property type="entry name" value="PHOSPHOPANTETHEINE TRANSFERASE"/>
    <property type="match status" value="1"/>
</dbReference>
<keyword evidence="5" id="KW-1185">Reference proteome</keyword>
<dbReference type="InterPro" id="IPR055066">
    <property type="entry name" value="AASDHPPT_N"/>
</dbReference>
<dbReference type="GO" id="GO:0005829">
    <property type="term" value="C:cytosol"/>
    <property type="evidence" value="ECO:0007669"/>
    <property type="project" value="TreeGrafter"/>
</dbReference>
<dbReference type="SUPFAM" id="SSF56214">
    <property type="entry name" value="4'-phosphopantetheinyl transferase"/>
    <property type="match status" value="2"/>
</dbReference>
<dbReference type="InterPro" id="IPR050559">
    <property type="entry name" value="P-Pant_transferase_sf"/>
</dbReference>
<dbReference type="Pfam" id="PF22624">
    <property type="entry name" value="AASDHPPT_N"/>
    <property type="match status" value="1"/>
</dbReference>
<evidence type="ECO:0000313" key="4">
    <source>
        <dbReference type="EMBL" id="KAF2228827.1"/>
    </source>
</evidence>
<dbReference type="PANTHER" id="PTHR12215:SF10">
    <property type="entry name" value="L-AMINOADIPATE-SEMIALDEHYDE DEHYDROGENASE-PHOSPHOPANTETHEINYL TRANSFERASE"/>
    <property type="match status" value="1"/>
</dbReference>
<keyword evidence="2 4" id="KW-0808">Transferase</keyword>
<evidence type="ECO:0000256" key="2">
    <source>
        <dbReference type="ARBA" id="ARBA00022679"/>
    </source>
</evidence>
<gene>
    <name evidence="4" type="ORF">EV356DRAFT_37411</name>
</gene>
<name>A0A6A6GT21_VIRVR</name>
<dbReference type="GO" id="GO:0019878">
    <property type="term" value="P:lysine biosynthetic process via aminoadipic acid"/>
    <property type="evidence" value="ECO:0007669"/>
    <property type="project" value="TreeGrafter"/>
</dbReference>
<proteinExistence type="predicted"/>
<accession>A0A6A6GT21</accession>
<organism evidence="4 5">
    <name type="scientific">Viridothelium virens</name>
    <name type="common">Speckled blister lichen</name>
    <name type="synonym">Trypethelium virens</name>
    <dbReference type="NCBI Taxonomy" id="1048519"/>
    <lineage>
        <taxon>Eukaryota</taxon>
        <taxon>Fungi</taxon>
        <taxon>Dikarya</taxon>
        <taxon>Ascomycota</taxon>
        <taxon>Pezizomycotina</taxon>
        <taxon>Dothideomycetes</taxon>
        <taxon>Dothideomycetes incertae sedis</taxon>
        <taxon>Trypetheliales</taxon>
        <taxon>Trypetheliaceae</taxon>
        <taxon>Viridothelium</taxon>
    </lineage>
</organism>
<feature type="domain" description="4'-phosphopantetheinyl transferase N-terminal" evidence="3">
    <location>
        <begin position="32"/>
        <end position="119"/>
    </location>
</feature>
<sequence length="336" mass="38327">MRLGPVSFEVTIMSTPRDAMDRFALENMAPEMLKLLSPEEQKRIKSKVFIHDARLALGSALLKRLFIRKTLGVPWSKITFHRKGDPKHGKPCFTLKENPAIIVEFNVSHQNGLVALVGAMGADVELGVDIVCVNERDDYRTIDREGFDGWIDIYEDMFSLDERWDMKYNVDRVQLLDGTEITPAEIGRGDRCCVRDQELIAKAIRPNGNARMFNSDLLIEAKLRRFYTFWCYKEAFIKLSGEALLAPWLRQLEFRNVHSPRPGTVARCSTHGSWGEKVTDVEVFLHGQMQDVCMEIQSFEEDYMIATAARTSGRAAIDFPGFQKIDIEQELARFAG</sequence>
<reference evidence="4" key="1">
    <citation type="journal article" date="2020" name="Stud. Mycol.">
        <title>101 Dothideomycetes genomes: a test case for predicting lifestyles and emergence of pathogens.</title>
        <authorList>
            <person name="Haridas S."/>
            <person name="Albert R."/>
            <person name="Binder M."/>
            <person name="Bloem J."/>
            <person name="Labutti K."/>
            <person name="Salamov A."/>
            <person name="Andreopoulos B."/>
            <person name="Baker S."/>
            <person name="Barry K."/>
            <person name="Bills G."/>
            <person name="Bluhm B."/>
            <person name="Cannon C."/>
            <person name="Castanera R."/>
            <person name="Culley D."/>
            <person name="Daum C."/>
            <person name="Ezra D."/>
            <person name="Gonzalez J."/>
            <person name="Henrissat B."/>
            <person name="Kuo A."/>
            <person name="Liang C."/>
            <person name="Lipzen A."/>
            <person name="Lutzoni F."/>
            <person name="Magnuson J."/>
            <person name="Mondo S."/>
            <person name="Nolan M."/>
            <person name="Ohm R."/>
            <person name="Pangilinan J."/>
            <person name="Park H.-J."/>
            <person name="Ramirez L."/>
            <person name="Alfaro M."/>
            <person name="Sun H."/>
            <person name="Tritt A."/>
            <person name="Yoshinaga Y."/>
            <person name="Zwiers L.-H."/>
            <person name="Turgeon B."/>
            <person name="Goodwin S."/>
            <person name="Spatafora J."/>
            <person name="Crous P."/>
            <person name="Grigoriev I."/>
        </authorList>
    </citation>
    <scope>NUCLEOTIDE SEQUENCE</scope>
    <source>
        <strain evidence="4">Tuck. ex Michener</strain>
    </source>
</reference>
<evidence type="ECO:0000259" key="3">
    <source>
        <dbReference type="Pfam" id="PF22624"/>
    </source>
</evidence>
<dbReference type="InterPro" id="IPR037143">
    <property type="entry name" value="4-PPantetheinyl_Trfase_dom_sf"/>
</dbReference>
<dbReference type="EMBL" id="ML991889">
    <property type="protein sequence ID" value="KAF2228827.1"/>
    <property type="molecule type" value="Genomic_DNA"/>
</dbReference>
<dbReference type="Gene3D" id="3.90.470.20">
    <property type="entry name" value="4'-phosphopantetheinyl transferase domain"/>
    <property type="match status" value="2"/>
</dbReference>
<evidence type="ECO:0000256" key="1">
    <source>
        <dbReference type="ARBA" id="ARBA00013172"/>
    </source>
</evidence>
<evidence type="ECO:0000313" key="5">
    <source>
        <dbReference type="Proteomes" id="UP000800092"/>
    </source>
</evidence>